<dbReference type="CDD" id="cd07185">
    <property type="entry name" value="OmpA_C-like"/>
    <property type="match status" value="1"/>
</dbReference>
<comment type="subcellular location">
    <subcellularLocation>
        <location evidence="1">Cell outer membrane</location>
    </subcellularLocation>
</comment>
<dbReference type="PRINTS" id="PR01021">
    <property type="entry name" value="OMPADOMAIN"/>
</dbReference>
<evidence type="ECO:0000256" key="5">
    <source>
        <dbReference type="SAM" id="MobiDB-lite"/>
    </source>
</evidence>
<reference evidence="7 8" key="1">
    <citation type="submission" date="2013-02" db="EMBL/GenBank/DDBJ databases">
        <title>A novel strain isolated from Lonar lake, Maharashtra, India.</title>
        <authorList>
            <person name="Singh A."/>
        </authorList>
    </citation>
    <scope>NUCLEOTIDE SEQUENCE [LARGE SCALE GENOMIC DNA]</scope>
    <source>
        <strain evidence="7 8">AK24</strain>
    </source>
</reference>
<dbReference type="STRING" id="1232681.ADIS_1712"/>
<feature type="compositionally biased region" description="Basic and acidic residues" evidence="5">
    <location>
        <begin position="258"/>
        <end position="275"/>
    </location>
</feature>
<keyword evidence="2 4" id="KW-0472">Membrane</keyword>
<dbReference type="PANTHER" id="PTHR30329:SF21">
    <property type="entry name" value="LIPOPROTEIN YIAD-RELATED"/>
    <property type="match status" value="1"/>
</dbReference>
<evidence type="ECO:0000313" key="7">
    <source>
        <dbReference type="EMBL" id="EON77793.1"/>
    </source>
</evidence>
<dbReference type="OrthoDB" id="9792021at2"/>
<accession>R7ZUT7</accession>
<evidence type="ECO:0000256" key="1">
    <source>
        <dbReference type="ARBA" id="ARBA00004442"/>
    </source>
</evidence>
<dbReference type="Proteomes" id="UP000013909">
    <property type="component" value="Unassembled WGS sequence"/>
</dbReference>
<dbReference type="PROSITE" id="PS51123">
    <property type="entry name" value="OMPA_2"/>
    <property type="match status" value="1"/>
</dbReference>
<keyword evidence="8" id="KW-1185">Reference proteome</keyword>
<gene>
    <name evidence="7" type="ORF">ADIS_1712</name>
</gene>
<comment type="caution">
    <text evidence="7">The sequence shown here is derived from an EMBL/GenBank/DDBJ whole genome shotgun (WGS) entry which is preliminary data.</text>
</comment>
<name>R7ZUT7_9BACT</name>
<keyword evidence="3" id="KW-0998">Cell outer membrane</keyword>
<dbReference type="Gene3D" id="3.30.1330.60">
    <property type="entry name" value="OmpA-like domain"/>
    <property type="match status" value="1"/>
</dbReference>
<protein>
    <submittedName>
        <fullName evidence="7">OmpA family protein</fullName>
    </submittedName>
</protein>
<proteinExistence type="predicted"/>
<evidence type="ECO:0000256" key="2">
    <source>
        <dbReference type="ARBA" id="ARBA00023136"/>
    </source>
</evidence>
<feature type="domain" description="OmpA-like" evidence="6">
    <location>
        <begin position="160"/>
        <end position="275"/>
    </location>
</feature>
<evidence type="ECO:0000256" key="3">
    <source>
        <dbReference type="ARBA" id="ARBA00023237"/>
    </source>
</evidence>
<dbReference type="InterPro" id="IPR036737">
    <property type="entry name" value="OmpA-like_sf"/>
</dbReference>
<sequence>MKTIFISYLLFFMSLGLIERTYACDRHPLFNHLPNHKVSFCEENAFNRLKIKMTSSDGSLEDVTKSGYFIDSWFEFQGEFEKRPSAAEIIENYKNAVISKGGSVKYESRGEAYLSVKVSGQTWWIRVSTDNSGTYRVESVREEAMKQSIILSAEEIKQELLDAGRAIFYGILFDTDKAEIKPESSETLEEIARFLLANPSVNVYVVGHTDNTGNYAHNLDLSKKRATAVVEHLTKKAGIPTHQLEAIGVGPVSPISHNRTDAEKQKNRRVELVVK</sequence>
<dbReference type="InterPro" id="IPR006665">
    <property type="entry name" value="OmpA-like"/>
</dbReference>
<dbReference type="GO" id="GO:0009279">
    <property type="term" value="C:cell outer membrane"/>
    <property type="evidence" value="ECO:0007669"/>
    <property type="project" value="UniProtKB-SubCell"/>
</dbReference>
<dbReference type="PANTHER" id="PTHR30329">
    <property type="entry name" value="STATOR ELEMENT OF FLAGELLAR MOTOR COMPLEX"/>
    <property type="match status" value="1"/>
</dbReference>
<dbReference type="RefSeq" id="WP_010853851.1">
    <property type="nucleotide sequence ID" value="NZ_AQHR01000049.1"/>
</dbReference>
<evidence type="ECO:0000256" key="4">
    <source>
        <dbReference type="PROSITE-ProRule" id="PRU00473"/>
    </source>
</evidence>
<evidence type="ECO:0000313" key="8">
    <source>
        <dbReference type="Proteomes" id="UP000013909"/>
    </source>
</evidence>
<evidence type="ECO:0000259" key="6">
    <source>
        <dbReference type="PROSITE" id="PS51123"/>
    </source>
</evidence>
<dbReference type="InterPro" id="IPR050330">
    <property type="entry name" value="Bact_OuterMem_StrucFunc"/>
</dbReference>
<dbReference type="InterPro" id="IPR006664">
    <property type="entry name" value="OMP_bac"/>
</dbReference>
<organism evidence="7 8">
    <name type="scientific">Lunatimonas lonarensis</name>
    <dbReference type="NCBI Taxonomy" id="1232681"/>
    <lineage>
        <taxon>Bacteria</taxon>
        <taxon>Pseudomonadati</taxon>
        <taxon>Bacteroidota</taxon>
        <taxon>Cytophagia</taxon>
        <taxon>Cytophagales</taxon>
        <taxon>Cyclobacteriaceae</taxon>
    </lineage>
</organism>
<feature type="region of interest" description="Disordered" evidence="5">
    <location>
        <begin position="250"/>
        <end position="275"/>
    </location>
</feature>
<dbReference type="Pfam" id="PF00691">
    <property type="entry name" value="OmpA"/>
    <property type="match status" value="1"/>
</dbReference>
<dbReference type="EMBL" id="AQHR01000049">
    <property type="protein sequence ID" value="EON77793.1"/>
    <property type="molecule type" value="Genomic_DNA"/>
</dbReference>
<dbReference type="SUPFAM" id="SSF103088">
    <property type="entry name" value="OmpA-like"/>
    <property type="match status" value="1"/>
</dbReference>
<dbReference type="AlphaFoldDB" id="R7ZUT7"/>